<dbReference type="AlphaFoldDB" id="A0A933LPL5"/>
<organism evidence="1 2">
    <name type="scientific">Tectimicrobiota bacterium</name>
    <dbReference type="NCBI Taxonomy" id="2528274"/>
    <lineage>
        <taxon>Bacteria</taxon>
        <taxon>Pseudomonadati</taxon>
        <taxon>Nitrospinota/Tectimicrobiota group</taxon>
        <taxon>Candidatus Tectimicrobiota</taxon>
    </lineage>
</organism>
<evidence type="ECO:0000313" key="2">
    <source>
        <dbReference type="Proteomes" id="UP000772181"/>
    </source>
</evidence>
<dbReference type="EMBL" id="JACQWF010000112">
    <property type="protein sequence ID" value="MBI4595200.1"/>
    <property type="molecule type" value="Genomic_DNA"/>
</dbReference>
<gene>
    <name evidence="1" type="ORF">HY730_02355</name>
</gene>
<dbReference type="Proteomes" id="UP000772181">
    <property type="component" value="Unassembled WGS sequence"/>
</dbReference>
<sequence length="48" mass="5482">MKEIEALFHLTESGITRASKRFEQAIEGDETLKEMLTEIGKRLKMSNA</sequence>
<reference evidence="1" key="1">
    <citation type="submission" date="2020-07" db="EMBL/GenBank/DDBJ databases">
        <title>Huge and variable diversity of episymbiotic CPR bacteria and DPANN archaea in groundwater ecosystems.</title>
        <authorList>
            <person name="He C.Y."/>
            <person name="Keren R."/>
            <person name="Whittaker M."/>
            <person name="Farag I.F."/>
            <person name="Doudna J."/>
            <person name="Cate J.H.D."/>
            <person name="Banfield J.F."/>
        </authorList>
    </citation>
    <scope>NUCLEOTIDE SEQUENCE</scope>
    <source>
        <strain evidence="1">NC_groundwater_1482_Ag_S-0.65um_47_24</strain>
    </source>
</reference>
<name>A0A933LPL5_UNCTE</name>
<protein>
    <submittedName>
        <fullName evidence="1">Uncharacterized protein</fullName>
    </submittedName>
</protein>
<evidence type="ECO:0000313" key="1">
    <source>
        <dbReference type="EMBL" id="MBI4595200.1"/>
    </source>
</evidence>
<comment type="caution">
    <text evidence="1">The sequence shown here is derived from an EMBL/GenBank/DDBJ whole genome shotgun (WGS) entry which is preliminary data.</text>
</comment>
<proteinExistence type="predicted"/>
<accession>A0A933LPL5</accession>